<feature type="transmembrane region" description="Helical" evidence="1">
    <location>
        <begin position="302"/>
        <end position="323"/>
    </location>
</feature>
<evidence type="ECO:0000313" key="3">
    <source>
        <dbReference type="EMBL" id="SIR56217.1"/>
    </source>
</evidence>
<dbReference type="Pfam" id="PF01757">
    <property type="entry name" value="Acyl_transf_3"/>
    <property type="match status" value="1"/>
</dbReference>
<feature type="transmembrane region" description="Helical" evidence="1">
    <location>
        <begin position="238"/>
        <end position="257"/>
    </location>
</feature>
<keyword evidence="3" id="KW-0012">Acyltransferase</keyword>
<dbReference type="GO" id="GO:0009103">
    <property type="term" value="P:lipopolysaccharide biosynthetic process"/>
    <property type="evidence" value="ECO:0007669"/>
    <property type="project" value="TreeGrafter"/>
</dbReference>
<keyword evidence="3" id="KW-0808">Transferase</keyword>
<feature type="transmembrane region" description="Helical" evidence="1">
    <location>
        <begin position="12"/>
        <end position="28"/>
    </location>
</feature>
<organism evidence="3 4">
    <name type="scientific">Aromatoleum tolulyticum</name>
    <dbReference type="NCBI Taxonomy" id="34027"/>
    <lineage>
        <taxon>Bacteria</taxon>
        <taxon>Pseudomonadati</taxon>
        <taxon>Pseudomonadota</taxon>
        <taxon>Betaproteobacteria</taxon>
        <taxon>Rhodocyclales</taxon>
        <taxon>Rhodocyclaceae</taxon>
        <taxon>Aromatoleum</taxon>
    </lineage>
</organism>
<feature type="transmembrane region" description="Helical" evidence="1">
    <location>
        <begin position="48"/>
        <end position="69"/>
    </location>
</feature>
<dbReference type="InterPro" id="IPR002656">
    <property type="entry name" value="Acyl_transf_3_dom"/>
</dbReference>
<dbReference type="Proteomes" id="UP000186819">
    <property type="component" value="Unassembled WGS sequence"/>
</dbReference>
<feature type="transmembrane region" description="Helical" evidence="1">
    <location>
        <begin position="81"/>
        <end position="102"/>
    </location>
</feature>
<reference evidence="4" key="1">
    <citation type="submission" date="2017-01" db="EMBL/GenBank/DDBJ databases">
        <authorList>
            <person name="Varghese N."/>
            <person name="Submissions S."/>
        </authorList>
    </citation>
    <scope>NUCLEOTIDE SEQUENCE [LARGE SCALE GENOMIC DNA]</scope>
    <source>
        <strain evidence="4">ATCC 51758</strain>
    </source>
</reference>
<dbReference type="RefSeq" id="WP_076604148.1">
    <property type="nucleotide sequence ID" value="NZ_FTMD01000020.1"/>
</dbReference>
<keyword evidence="3" id="KW-0378">Hydrolase</keyword>
<dbReference type="AlphaFoldDB" id="A0A1N7BXY5"/>
<evidence type="ECO:0000259" key="2">
    <source>
        <dbReference type="Pfam" id="PF01757"/>
    </source>
</evidence>
<dbReference type="EMBL" id="FTMD01000020">
    <property type="protein sequence ID" value="SIR56217.1"/>
    <property type="molecule type" value="Genomic_DNA"/>
</dbReference>
<proteinExistence type="predicted"/>
<keyword evidence="4" id="KW-1185">Reference proteome</keyword>
<evidence type="ECO:0000313" key="4">
    <source>
        <dbReference type="Proteomes" id="UP000186819"/>
    </source>
</evidence>
<feature type="transmembrane region" description="Helical" evidence="1">
    <location>
        <begin position="211"/>
        <end position="232"/>
    </location>
</feature>
<dbReference type="GO" id="GO:0016020">
    <property type="term" value="C:membrane"/>
    <property type="evidence" value="ECO:0007669"/>
    <property type="project" value="TreeGrafter"/>
</dbReference>
<dbReference type="GO" id="GO:0016787">
    <property type="term" value="F:hydrolase activity"/>
    <property type="evidence" value="ECO:0007669"/>
    <property type="project" value="UniProtKB-KW"/>
</dbReference>
<feature type="transmembrane region" description="Helical" evidence="1">
    <location>
        <begin position="278"/>
        <end position="296"/>
    </location>
</feature>
<dbReference type="PANTHER" id="PTHR23028:SF53">
    <property type="entry name" value="ACYL_TRANSF_3 DOMAIN-CONTAINING PROTEIN"/>
    <property type="match status" value="1"/>
</dbReference>
<keyword evidence="1" id="KW-1133">Transmembrane helix</keyword>
<dbReference type="OrthoDB" id="9814807at2"/>
<name>A0A1N7BXY5_9RHOO</name>
<sequence>MKRLELLDYGRFGAGLAVVAYHYFFNGISNGKVTSITHIPELIAFAKYGFLGVEFFFMISGFVIFFSSRNRTAGEFLTSRAVRLFPAFWVAVLFTSAFAQFWGGQKMSVSLPQMLVNLTMLPKPLGLPFVDGVYWTLQYEWSFYFAVFMALATGLQSKLRLMFLLWPLYILVMRLIGAENFPYAAGYYCYFAAGALFAMRMEEKTPASLGALILCVGLCASFSAGKAAGLTVNKGVEFSAAIIGAIVVCQFLFFVFLTSRAGLALRLPGARLAGGITYPLYLIHAHFGYMLLSQFADDDNRVAAYFLIAVAVLAIAHAIHIFVERRPARFWSALFGRSFGALGDAFQDRASALLRHAHGVAVGRAR</sequence>
<dbReference type="PANTHER" id="PTHR23028">
    <property type="entry name" value="ACETYLTRANSFERASE"/>
    <property type="match status" value="1"/>
</dbReference>
<accession>A0A1N7BXY5</accession>
<keyword evidence="1" id="KW-0472">Membrane</keyword>
<dbReference type="InterPro" id="IPR050879">
    <property type="entry name" value="Acyltransferase_3"/>
</dbReference>
<dbReference type="STRING" id="34027.SAMN05421829_12049"/>
<feature type="transmembrane region" description="Helical" evidence="1">
    <location>
        <begin position="183"/>
        <end position="199"/>
    </location>
</feature>
<feature type="transmembrane region" description="Helical" evidence="1">
    <location>
        <begin position="159"/>
        <end position="177"/>
    </location>
</feature>
<keyword evidence="1" id="KW-0812">Transmembrane</keyword>
<feature type="domain" description="Acyltransferase 3" evidence="2">
    <location>
        <begin position="7"/>
        <end position="317"/>
    </location>
</feature>
<protein>
    <submittedName>
        <fullName evidence="3">Peptidoglycan/LPS O-acetylase OafA/YrhL, contains acyltransferase and SGNH-hydrolase domains</fullName>
    </submittedName>
</protein>
<evidence type="ECO:0000256" key="1">
    <source>
        <dbReference type="SAM" id="Phobius"/>
    </source>
</evidence>
<feature type="transmembrane region" description="Helical" evidence="1">
    <location>
        <begin position="132"/>
        <end position="152"/>
    </location>
</feature>
<dbReference type="GO" id="GO:0016747">
    <property type="term" value="F:acyltransferase activity, transferring groups other than amino-acyl groups"/>
    <property type="evidence" value="ECO:0007669"/>
    <property type="project" value="InterPro"/>
</dbReference>
<gene>
    <name evidence="3" type="ORF">SAMN05421829_12049</name>
</gene>